<dbReference type="EMBL" id="CP071793">
    <property type="protein sequence ID" value="QTD52189.1"/>
    <property type="molecule type" value="Genomic_DNA"/>
</dbReference>
<dbReference type="PANTHER" id="PTHR14226:SF29">
    <property type="entry name" value="NEUROPATHY TARGET ESTERASE SWS"/>
    <property type="match status" value="1"/>
</dbReference>
<comment type="caution">
    <text evidence="4">Lacks conserved residue(s) required for the propagation of feature annotation.</text>
</comment>
<protein>
    <submittedName>
        <fullName evidence="7">Patatin-like phospholipase family protein</fullName>
    </submittedName>
</protein>
<dbReference type="AlphaFoldDB" id="A0A8A4TQE6"/>
<evidence type="ECO:0000256" key="3">
    <source>
        <dbReference type="ARBA" id="ARBA00023098"/>
    </source>
</evidence>
<dbReference type="GO" id="GO:0016787">
    <property type="term" value="F:hydrolase activity"/>
    <property type="evidence" value="ECO:0007669"/>
    <property type="project" value="UniProtKB-UniRule"/>
</dbReference>
<dbReference type="SUPFAM" id="SSF52151">
    <property type="entry name" value="FabD/lysophospholipase-like"/>
    <property type="match status" value="1"/>
</dbReference>
<dbReference type="PANTHER" id="PTHR14226">
    <property type="entry name" value="NEUROPATHY TARGET ESTERASE/SWISS CHEESE D.MELANOGASTER"/>
    <property type="match status" value="1"/>
</dbReference>
<dbReference type="RefSeq" id="WP_237382298.1">
    <property type="nucleotide sequence ID" value="NZ_CP071793.1"/>
</dbReference>
<dbReference type="InterPro" id="IPR050301">
    <property type="entry name" value="NTE"/>
</dbReference>
<gene>
    <name evidence="7" type="ORF">J3U87_06910</name>
</gene>
<evidence type="ECO:0000256" key="4">
    <source>
        <dbReference type="PROSITE-ProRule" id="PRU01161"/>
    </source>
</evidence>
<reference evidence="7" key="1">
    <citation type="submission" date="2021-03" db="EMBL/GenBank/DDBJ databases">
        <title>Acanthopleuribacteraceae sp. M133.</title>
        <authorList>
            <person name="Wang G."/>
        </authorList>
    </citation>
    <scope>NUCLEOTIDE SEQUENCE</scope>
    <source>
        <strain evidence="7">M133</strain>
    </source>
</reference>
<dbReference type="Pfam" id="PF01734">
    <property type="entry name" value="Patatin"/>
    <property type="match status" value="1"/>
</dbReference>
<keyword evidence="3 4" id="KW-0443">Lipid metabolism</keyword>
<proteinExistence type="predicted"/>
<name>A0A8A4TQE6_SULCO</name>
<dbReference type="Gene3D" id="3.40.1090.10">
    <property type="entry name" value="Cytosolic phospholipase A2 catalytic domain"/>
    <property type="match status" value="2"/>
</dbReference>
<feature type="domain" description="PNPLA" evidence="6">
    <location>
        <begin position="14"/>
        <end position="205"/>
    </location>
</feature>
<evidence type="ECO:0000256" key="1">
    <source>
        <dbReference type="ARBA" id="ARBA00022801"/>
    </source>
</evidence>
<evidence type="ECO:0000256" key="5">
    <source>
        <dbReference type="SAM" id="MobiDB-lite"/>
    </source>
</evidence>
<evidence type="ECO:0000313" key="7">
    <source>
        <dbReference type="EMBL" id="QTD52189.1"/>
    </source>
</evidence>
<dbReference type="InterPro" id="IPR002641">
    <property type="entry name" value="PNPLA_dom"/>
</dbReference>
<dbReference type="PROSITE" id="PS51635">
    <property type="entry name" value="PNPLA"/>
    <property type="match status" value="1"/>
</dbReference>
<keyword evidence="1 4" id="KW-0378">Hydrolase</keyword>
<keyword evidence="8" id="KW-1185">Reference proteome</keyword>
<feature type="compositionally biased region" description="Basic and acidic residues" evidence="5">
    <location>
        <begin position="337"/>
        <end position="351"/>
    </location>
</feature>
<dbReference type="KEGG" id="scor:J3U87_06910"/>
<feature type="active site" description="Proton acceptor" evidence="4">
    <location>
        <position position="192"/>
    </location>
</feature>
<keyword evidence="2 4" id="KW-0442">Lipid degradation</keyword>
<feature type="short sequence motif" description="DGA/G" evidence="4">
    <location>
        <begin position="192"/>
        <end position="194"/>
    </location>
</feature>
<evidence type="ECO:0000256" key="2">
    <source>
        <dbReference type="ARBA" id="ARBA00022963"/>
    </source>
</evidence>
<feature type="region of interest" description="Disordered" evidence="5">
    <location>
        <begin position="337"/>
        <end position="358"/>
    </location>
</feature>
<dbReference type="Proteomes" id="UP000663929">
    <property type="component" value="Chromosome"/>
</dbReference>
<evidence type="ECO:0000313" key="8">
    <source>
        <dbReference type="Proteomes" id="UP000663929"/>
    </source>
</evidence>
<dbReference type="InterPro" id="IPR016035">
    <property type="entry name" value="Acyl_Trfase/lysoPLipase"/>
</dbReference>
<accession>A0A8A4TQE6</accession>
<evidence type="ECO:0000259" key="6">
    <source>
        <dbReference type="PROSITE" id="PS51635"/>
    </source>
</evidence>
<sequence>MSNPALDRSIGVHLALGGGAARGLAHLGVIKALQEHQIPIASICGTSMGALVGACFALNPDAEQVIDDFIHHVNSEKFNKARFTVIHQVQKQESRDRRLTLAARMRHGWLVGRSLTTGSILSFDEFRSEVSSLIPDRTFKQLKIPFFAVACDLLAAREVVFHEGYLRSAIMASSAIPGVFPGVQAGTTVYVDGGWINKIPTRPPVAFGAPHVIGIDVSDNYTAEFNPRRGYSMLNQANAASQIRLQELQTEHADLMWRPPISVLHWSEFTQIERAVEIGYEYASAHIHEAEALLAPPPKPTWRERVKQRFFPDPAPKPRFQPGFDARGIWDIQEAEESRLQNQHKTEKIDTAKSITHQ</sequence>
<feature type="active site" description="Nucleophile" evidence="4">
    <location>
        <position position="47"/>
    </location>
</feature>
<organism evidence="7 8">
    <name type="scientific">Sulfidibacter corallicola</name>
    <dbReference type="NCBI Taxonomy" id="2818388"/>
    <lineage>
        <taxon>Bacteria</taxon>
        <taxon>Pseudomonadati</taxon>
        <taxon>Acidobacteriota</taxon>
        <taxon>Holophagae</taxon>
        <taxon>Acanthopleuribacterales</taxon>
        <taxon>Acanthopleuribacteraceae</taxon>
        <taxon>Sulfidibacter</taxon>
    </lineage>
</organism>
<feature type="short sequence motif" description="GXSXG" evidence="4">
    <location>
        <begin position="45"/>
        <end position="49"/>
    </location>
</feature>
<dbReference type="GO" id="GO:0016042">
    <property type="term" value="P:lipid catabolic process"/>
    <property type="evidence" value="ECO:0007669"/>
    <property type="project" value="UniProtKB-UniRule"/>
</dbReference>